<protein>
    <submittedName>
        <fullName evidence="1">(pine wood nematode) hypothetical protein</fullName>
    </submittedName>
</protein>
<dbReference type="Proteomes" id="UP000582659">
    <property type="component" value="Unassembled WGS sequence"/>
</dbReference>
<name>A0A1I7S3X7_BURXY</name>
<dbReference type="Proteomes" id="UP000095284">
    <property type="component" value="Unplaced"/>
</dbReference>
<dbReference type="EMBL" id="CAJFDI010000004">
    <property type="protein sequence ID" value="CAD5226966.1"/>
    <property type="molecule type" value="Genomic_DNA"/>
</dbReference>
<dbReference type="PANTHER" id="PTHR15924">
    <property type="entry name" value="CLE"/>
    <property type="match status" value="1"/>
</dbReference>
<dbReference type="AlphaFoldDB" id="A0A1I7S3X7"/>
<accession>A0A1I7S3X7</accession>
<dbReference type="Proteomes" id="UP000659654">
    <property type="component" value="Unassembled WGS sequence"/>
</dbReference>
<dbReference type="WBParaSite" id="BXY_0770900.1">
    <property type="protein sequence ID" value="BXY_0770900.1"/>
    <property type="gene ID" value="BXY_0770900"/>
</dbReference>
<sequence>MTERRLLALDCPSISNLDDESGLQKLIRHLEENVFRLCYGRGRNFLYTDIDEFMAQLPNYLDGLKCPKDITNGSRPALIDWVLDAAIEKAYDIENADQINALNVEKIQIKSTEIHEMEKHLKESVHLGNPEFREKLKGVLTSLGLQKVDHKDTGLLLKALLFYSECILHNGKTKIVDTTLLNLDELSQMDEDKQVDHAMKILNLLNVKQIRDLQTKINELIVRIQEVTADPKTDIKLRKVGQ</sequence>
<dbReference type="eggNOG" id="KOG4380">
    <property type="taxonomic scope" value="Eukaryota"/>
</dbReference>
<keyword evidence="3" id="KW-1185">Reference proteome</keyword>
<proteinExistence type="predicted"/>
<evidence type="ECO:0000313" key="4">
    <source>
        <dbReference type="WBParaSite" id="BXY_0770900.1"/>
    </source>
</evidence>
<dbReference type="InterPro" id="IPR019265">
    <property type="entry name" value="RTRAF"/>
</dbReference>
<reference evidence="4" key="1">
    <citation type="submission" date="2016-11" db="UniProtKB">
        <authorList>
            <consortium name="WormBaseParasite"/>
        </authorList>
    </citation>
    <scope>IDENTIFICATION</scope>
</reference>
<reference evidence="1" key="2">
    <citation type="submission" date="2020-09" db="EMBL/GenBank/DDBJ databases">
        <authorList>
            <person name="Kikuchi T."/>
        </authorList>
    </citation>
    <scope>NUCLEOTIDE SEQUENCE</scope>
    <source>
        <strain evidence="1">Ka4C1</strain>
    </source>
</reference>
<dbReference type="Pfam" id="PF10036">
    <property type="entry name" value="RLL"/>
    <property type="match status" value="1"/>
</dbReference>
<dbReference type="OrthoDB" id="514167at2759"/>
<dbReference type="EMBL" id="CAJFCV020000004">
    <property type="protein sequence ID" value="CAG9116549.1"/>
    <property type="molecule type" value="Genomic_DNA"/>
</dbReference>
<evidence type="ECO:0000313" key="3">
    <source>
        <dbReference type="Proteomes" id="UP000659654"/>
    </source>
</evidence>
<organism evidence="2 4">
    <name type="scientific">Bursaphelenchus xylophilus</name>
    <name type="common">Pinewood nematode worm</name>
    <name type="synonym">Aphelenchoides xylophilus</name>
    <dbReference type="NCBI Taxonomy" id="6326"/>
    <lineage>
        <taxon>Eukaryota</taxon>
        <taxon>Metazoa</taxon>
        <taxon>Ecdysozoa</taxon>
        <taxon>Nematoda</taxon>
        <taxon>Chromadorea</taxon>
        <taxon>Rhabditida</taxon>
        <taxon>Tylenchina</taxon>
        <taxon>Tylenchomorpha</taxon>
        <taxon>Aphelenchoidea</taxon>
        <taxon>Aphelenchoididae</taxon>
        <taxon>Bursaphelenchus</taxon>
    </lineage>
</organism>
<evidence type="ECO:0000313" key="2">
    <source>
        <dbReference type="Proteomes" id="UP000095284"/>
    </source>
</evidence>
<evidence type="ECO:0000313" key="1">
    <source>
        <dbReference type="EMBL" id="CAD5226966.1"/>
    </source>
</evidence>
<gene>
    <name evidence="1" type="ORF">BXYJ_LOCUS9511</name>
</gene>
<dbReference type="SMR" id="A0A1I7S3X7"/>